<sequence>MADTTEPTDTEATAAAPDEAASELAARMARGEALLANATGDAEAHVRTVYEPLDPAEANRKAARRTPPRKGTLQPAKYQPLDD</sequence>
<dbReference type="RefSeq" id="YP_009952144.1">
    <property type="nucleotide sequence ID" value="NC_051608.1"/>
</dbReference>
<evidence type="ECO:0000313" key="3">
    <source>
        <dbReference type="Proteomes" id="UP000326609"/>
    </source>
</evidence>
<feature type="compositionally biased region" description="Low complexity" evidence="1">
    <location>
        <begin position="1"/>
        <end position="19"/>
    </location>
</feature>
<accession>A0A5J6TL04</accession>
<name>A0A5J6TL04_9CAUD</name>
<evidence type="ECO:0000256" key="1">
    <source>
        <dbReference type="SAM" id="MobiDB-lite"/>
    </source>
</evidence>
<keyword evidence="3" id="KW-1185">Reference proteome</keyword>
<reference evidence="2 3" key="1">
    <citation type="submission" date="2019-07" db="EMBL/GenBank/DDBJ databases">
        <authorList>
            <person name="Divens A.M."/>
            <person name="Garlena R.A."/>
            <person name="Russell D.A."/>
            <person name="Pope W.H."/>
            <person name="Jacobs-Sera D."/>
            <person name="Hatfull G.F."/>
        </authorList>
    </citation>
    <scope>NUCLEOTIDE SEQUENCE [LARGE SCALE GENOMIC DNA]</scope>
</reference>
<dbReference type="Proteomes" id="UP000326609">
    <property type="component" value="Segment"/>
</dbReference>
<gene>
    <name evidence="2" type="primary">91</name>
    <name evidence="2" type="ORF">PBI_EKDILAM_91</name>
</gene>
<protein>
    <submittedName>
        <fullName evidence="2">Uncharacterized protein</fullName>
    </submittedName>
</protein>
<dbReference type="GeneID" id="60323591"/>
<dbReference type="KEGG" id="vg:60323591"/>
<feature type="region of interest" description="Disordered" evidence="1">
    <location>
        <begin position="1"/>
        <end position="23"/>
    </location>
</feature>
<evidence type="ECO:0000313" key="2">
    <source>
        <dbReference type="EMBL" id="QFG11515.1"/>
    </source>
</evidence>
<feature type="region of interest" description="Disordered" evidence="1">
    <location>
        <begin position="39"/>
        <end position="83"/>
    </location>
</feature>
<proteinExistence type="predicted"/>
<dbReference type="EMBL" id="MN234199">
    <property type="protein sequence ID" value="QFG11515.1"/>
    <property type="molecule type" value="Genomic_DNA"/>
</dbReference>
<organism evidence="2 3">
    <name type="scientific">Mycobacterium phage Ekdilam</name>
    <dbReference type="NCBI Taxonomy" id="2599862"/>
    <lineage>
        <taxon>Viruses</taxon>
        <taxon>Duplodnaviria</taxon>
        <taxon>Heunggongvirae</taxon>
        <taxon>Uroviricota</taxon>
        <taxon>Caudoviricetes</taxon>
        <taxon>Weiservirinae</taxon>
        <taxon>Amginevirus</taxon>
        <taxon>Amginevirus ekdilam</taxon>
    </lineage>
</organism>